<accession>A0A2G8IQM5</accession>
<dbReference type="EMBL" id="PEKP01000026">
    <property type="protein sequence ID" value="PIK25791.1"/>
    <property type="molecule type" value="Genomic_DNA"/>
</dbReference>
<sequence>MFEKERSVSFRSVLLFVDLRGSTQLFSKEAVDVAKAIRGFTPEIIEISKKDTDDNLMEIGIRKELYQLLKP</sequence>
<name>A0A2G8IQM5_BACPU</name>
<dbReference type="RefSeq" id="WP_099728362.1">
    <property type="nucleotide sequence ID" value="NZ_CP101833.1"/>
</dbReference>
<reference evidence="1 2" key="1">
    <citation type="submission" date="2017-11" db="EMBL/GenBank/DDBJ databases">
        <title>Draft genome sequence of Bacillus pumilus 51_5il from lake Gorkoye (Russia: Novosibirsk region).</title>
        <authorList>
            <person name="Shipova A.A."/>
            <person name="Rozanov A.S."/>
            <person name="Bryanskaya A.V."/>
            <person name="Peltek S.E."/>
        </authorList>
    </citation>
    <scope>NUCLEOTIDE SEQUENCE [LARGE SCALE GENOMIC DNA]</scope>
    <source>
        <strain evidence="1 2">51_5il</strain>
    </source>
</reference>
<evidence type="ECO:0000313" key="1">
    <source>
        <dbReference type="EMBL" id="PIK25791.1"/>
    </source>
</evidence>
<dbReference type="AlphaFoldDB" id="A0A2G8IQM5"/>
<organism evidence="1 2">
    <name type="scientific">Bacillus pumilus</name>
    <name type="common">Bacillus mesentericus</name>
    <dbReference type="NCBI Taxonomy" id="1408"/>
    <lineage>
        <taxon>Bacteria</taxon>
        <taxon>Bacillati</taxon>
        <taxon>Bacillota</taxon>
        <taxon>Bacilli</taxon>
        <taxon>Bacillales</taxon>
        <taxon>Bacillaceae</taxon>
        <taxon>Bacillus</taxon>
    </lineage>
</organism>
<gene>
    <name evidence="1" type="ORF">CTV99_15790</name>
</gene>
<protein>
    <submittedName>
        <fullName evidence="1">Uncharacterized protein</fullName>
    </submittedName>
</protein>
<comment type="caution">
    <text evidence="1">The sequence shown here is derived from an EMBL/GenBank/DDBJ whole genome shotgun (WGS) entry which is preliminary data.</text>
</comment>
<proteinExistence type="predicted"/>
<dbReference type="Proteomes" id="UP000230768">
    <property type="component" value="Unassembled WGS sequence"/>
</dbReference>
<evidence type="ECO:0000313" key="2">
    <source>
        <dbReference type="Proteomes" id="UP000230768"/>
    </source>
</evidence>